<name>A0ABZ2AJU9_9BACT</name>
<protein>
    <submittedName>
        <fullName evidence="1">Uncharacterized protein</fullName>
    </submittedName>
</protein>
<dbReference type="Proteomes" id="UP001431935">
    <property type="component" value="Chromosome"/>
</dbReference>
<gene>
    <name evidence="1" type="ORF">V2E26_01970</name>
</gene>
<evidence type="ECO:0000313" key="1">
    <source>
        <dbReference type="EMBL" id="WVN21162.1"/>
    </source>
</evidence>
<reference evidence="1" key="1">
    <citation type="submission" date="2024-01" db="EMBL/GenBank/DDBJ databases">
        <title>Complete genome sequence of Mycoplasma gateae strain 3700.</title>
        <authorList>
            <person name="Spergser J."/>
        </authorList>
    </citation>
    <scope>NUCLEOTIDE SEQUENCE [LARGE SCALE GENOMIC DNA]</scope>
    <source>
        <strain evidence="1">3700</strain>
    </source>
</reference>
<accession>A0ABZ2AJU9</accession>
<organism evidence="1 2">
    <name type="scientific">Metamycoplasma gateae</name>
    <dbReference type="NCBI Taxonomy" id="35769"/>
    <lineage>
        <taxon>Bacteria</taxon>
        <taxon>Bacillati</taxon>
        <taxon>Mycoplasmatota</taxon>
        <taxon>Mycoplasmoidales</taxon>
        <taxon>Metamycoplasmataceae</taxon>
        <taxon>Metamycoplasma</taxon>
    </lineage>
</organism>
<dbReference type="EMBL" id="CP143578">
    <property type="protein sequence ID" value="WVN21162.1"/>
    <property type="molecule type" value="Genomic_DNA"/>
</dbReference>
<keyword evidence="2" id="KW-1185">Reference proteome</keyword>
<dbReference type="RefSeq" id="WP_330463196.1">
    <property type="nucleotide sequence ID" value="NZ_CP143578.1"/>
</dbReference>
<evidence type="ECO:0000313" key="2">
    <source>
        <dbReference type="Proteomes" id="UP001431935"/>
    </source>
</evidence>
<sequence>MKKKLSVGKLTAAILIPTATVLVSGITVPIVLAKIKNDPRKIAPIIHKKLDKMLEKFPKRWTINDILYSSGWFKEVDVETVRQNVIKYLSSDEKIIFFPKFFSSERHWWFEKRYKLLYKEPNEFELRGEEERLYGFYTSLGVSWLNGYDFLSKLNSYDPEEHKKGYRKPTEFEYYFWNLFFRHFTKDEYRFILNQSSYTGNWESQEYGLFWINGYSKTDPLPTIEQTQTEKIILKNVLLHFNFFDGLNSYIKKLYIDIEI</sequence>
<proteinExistence type="predicted"/>